<gene>
    <name evidence="1" type="ORF">C7377_0590</name>
</gene>
<sequence>MTTNYQDKLLLQTVADKLENSNSSKNILVGYDGFIDEIIYVVRKRQDDKTFERIETITEFSERIGKAAGLSANIEFVTQQIKLGGNGPIMANSLINQGHKVSYAGSIGAEGIHPVFQEFANRCEEVVSFEAPGHTDALEFMDGKLMLGKSHHMTGINWSKLIEKYPREKLTELLQKMDLLSFNNWTMLSGMNSIMEGILSIIKEIPKKPIAFIDLADPQKRLDEDIIKALELISEFAETTQMVLSMNKNESMIVASLLGVSTDDVIQRAIKIREKLNISHAVIHPLHGAAVATEDWAGYVIGPYTQKPKLTTGAGDNFNAGFCNALLRGFTPEECLAVGVNTSGYYVRNAHSPNKEQLIDFLRNRE</sequence>
<evidence type="ECO:0000313" key="2">
    <source>
        <dbReference type="Proteomes" id="UP000251835"/>
    </source>
</evidence>
<dbReference type="GO" id="GO:0016301">
    <property type="term" value="F:kinase activity"/>
    <property type="evidence" value="ECO:0007669"/>
    <property type="project" value="UniProtKB-KW"/>
</dbReference>
<dbReference type="Pfam" id="PF25270">
    <property type="entry name" value="Khk"/>
    <property type="match status" value="1"/>
</dbReference>
<proteinExistence type="predicted"/>
<dbReference type="Proteomes" id="UP000251835">
    <property type="component" value="Unassembled WGS sequence"/>
</dbReference>
<accession>A0A7L4US91</accession>
<keyword evidence="1" id="KW-0418">Kinase</keyword>
<dbReference type="OrthoDB" id="9813569at2"/>
<organism evidence="1 2">
    <name type="scientific">Balneicella halophila</name>
    <dbReference type="NCBI Taxonomy" id="1537566"/>
    <lineage>
        <taxon>Bacteria</taxon>
        <taxon>Pseudomonadati</taxon>
        <taxon>Bacteroidota</taxon>
        <taxon>Bacteroidia</taxon>
        <taxon>Bacteroidales</taxon>
        <taxon>Balneicellaceae</taxon>
        <taxon>Balneicella</taxon>
    </lineage>
</organism>
<comment type="caution">
    <text evidence="1">The sequence shown here is derived from an EMBL/GenBank/DDBJ whole genome shotgun (WGS) entry which is preliminary data.</text>
</comment>
<reference evidence="1 2" key="1">
    <citation type="submission" date="2018-05" db="EMBL/GenBank/DDBJ databases">
        <title>Genomic Encyclopedia of Type Strains, Phase IV (KMG-IV): sequencing the most valuable type-strain genomes for metagenomic binning, comparative biology and taxonomic classification.</title>
        <authorList>
            <person name="Goeker M."/>
        </authorList>
    </citation>
    <scope>NUCLEOTIDE SEQUENCE [LARGE SCALE GENOMIC DNA]</scope>
    <source>
        <strain evidence="1 2">DSM 28579</strain>
    </source>
</reference>
<dbReference type="RefSeq" id="WP_116495824.1">
    <property type="nucleotide sequence ID" value="NZ_QENZ01000003.1"/>
</dbReference>
<evidence type="ECO:0000313" key="1">
    <source>
        <dbReference type="EMBL" id="PVX52281.1"/>
    </source>
</evidence>
<protein>
    <submittedName>
        <fullName evidence="1">Sugar/nucleoside kinase (Ribokinase family)</fullName>
    </submittedName>
</protein>
<keyword evidence="2" id="KW-1185">Reference proteome</keyword>
<dbReference type="InterPro" id="IPR057621">
    <property type="entry name" value="Khk_prokaryotic"/>
</dbReference>
<dbReference type="SUPFAM" id="SSF53613">
    <property type="entry name" value="Ribokinase-like"/>
    <property type="match status" value="1"/>
</dbReference>
<dbReference type="EMBL" id="QENZ01000003">
    <property type="protein sequence ID" value="PVX52281.1"/>
    <property type="molecule type" value="Genomic_DNA"/>
</dbReference>
<name>A0A7L4US91_BALHA</name>
<keyword evidence="1" id="KW-0808">Transferase</keyword>
<dbReference type="InterPro" id="IPR029056">
    <property type="entry name" value="Ribokinase-like"/>
</dbReference>
<dbReference type="Gene3D" id="3.40.1190.20">
    <property type="match status" value="1"/>
</dbReference>
<dbReference type="AlphaFoldDB" id="A0A7L4US91"/>